<gene>
    <name evidence="1" type="ORF">E6O75_ATG07717</name>
</gene>
<dbReference type="Proteomes" id="UP000298493">
    <property type="component" value="Unassembled WGS sequence"/>
</dbReference>
<proteinExistence type="predicted"/>
<evidence type="ECO:0000313" key="2">
    <source>
        <dbReference type="Proteomes" id="UP000298493"/>
    </source>
</evidence>
<evidence type="ECO:0000313" key="1">
    <source>
        <dbReference type="EMBL" id="TID20257.1"/>
    </source>
</evidence>
<name>A0A4Z1NW10_9PEZI</name>
<keyword evidence="2" id="KW-1185">Reference proteome</keyword>
<organism evidence="1 2">
    <name type="scientific">Venturia nashicola</name>
    <dbReference type="NCBI Taxonomy" id="86259"/>
    <lineage>
        <taxon>Eukaryota</taxon>
        <taxon>Fungi</taxon>
        <taxon>Dikarya</taxon>
        <taxon>Ascomycota</taxon>
        <taxon>Pezizomycotina</taxon>
        <taxon>Dothideomycetes</taxon>
        <taxon>Pleosporomycetidae</taxon>
        <taxon>Venturiales</taxon>
        <taxon>Venturiaceae</taxon>
        <taxon>Venturia</taxon>
    </lineage>
</organism>
<sequence>MTSDEKACDSDTVLSDREVVLGDRNVVLGDRNVVLSDLNVIPASSKNKYKRVPHDNFLSTKQLSGIIDIAIASKYRYTHIYNMVRDIREEIKEGLEAIDVVLFQYFYSDETVETEHLYFALLAFDRCYRERTRIRVFGSMVETLGNLERMMSAIRDILDIW</sequence>
<protein>
    <submittedName>
        <fullName evidence="1">Uncharacterized protein</fullName>
    </submittedName>
</protein>
<dbReference type="EMBL" id="SNSC02000011">
    <property type="protein sequence ID" value="TID20257.1"/>
    <property type="molecule type" value="Genomic_DNA"/>
</dbReference>
<reference evidence="1 2" key="1">
    <citation type="submission" date="2019-04" db="EMBL/GenBank/DDBJ databases">
        <title>High contiguity whole genome sequence and gene annotation resource for two Venturia nashicola isolates.</title>
        <authorList>
            <person name="Prokchorchik M."/>
            <person name="Won K."/>
            <person name="Lee Y."/>
            <person name="Choi E.D."/>
            <person name="Segonzac C."/>
            <person name="Sohn K.H."/>
        </authorList>
    </citation>
    <scope>NUCLEOTIDE SEQUENCE [LARGE SCALE GENOMIC DNA]</scope>
    <source>
        <strain evidence="1 2">PRI2</strain>
    </source>
</reference>
<accession>A0A4Z1NW10</accession>
<comment type="caution">
    <text evidence="1">The sequence shown here is derived from an EMBL/GenBank/DDBJ whole genome shotgun (WGS) entry which is preliminary data.</text>
</comment>
<dbReference type="AlphaFoldDB" id="A0A4Z1NW10"/>